<dbReference type="InterPro" id="IPR012666">
    <property type="entry name" value="CbtA_put"/>
</dbReference>
<evidence type="ECO:0000313" key="3">
    <source>
        <dbReference type="EMBL" id="VDC21229.1"/>
    </source>
</evidence>
<feature type="transmembrane region" description="Helical" evidence="2">
    <location>
        <begin position="211"/>
        <end position="229"/>
    </location>
</feature>
<feature type="transmembrane region" description="Helical" evidence="2">
    <location>
        <begin position="249"/>
        <end position="268"/>
    </location>
</feature>
<feature type="region of interest" description="Disordered" evidence="1">
    <location>
        <begin position="67"/>
        <end position="95"/>
    </location>
</feature>
<sequence length="274" mass="28103">MTPPMTCVTRSDSPATDMLQRLLTSALIAGAAAGLIAALLQLVFVQPVLLHAELYEGGERTHFAAASEHDHGHGEEAAPDEGEAPAEAPAAEAAGHDHADAGEIPGIGFDAPRDGLSVLFSIMVYAGYGLILVAAIALAENAGHRVTARQGLLWGLAGYIAVQLAPAVGLSPELPGMAAADINARAVWWVATVIASAVGLWLIAFGKGWGAWILAIVLLAAPHVIGAPHPHEFTGPTPPELAAQFAGRALGVGLAVWALLGLFAASLWSRGRTA</sequence>
<feature type="transmembrane region" description="Helical" evidence="2">
    <location>
        <begin position="21"/>
        <end position="44"/>
    </location>
</feature>
<keyword evidence="2" id="KW-1133">Transmembrane helix</keyword>
<keyword evidence="2" id="KW-0472">Membrane</keyword>
<evidence type="ECO:0000313" key="4">
    <source>
        <dbReference type="Proteomes" id="UP000277498"/>
    </source>
</evidence>
<feature type="transmembrane region" description="Helical" evidence="2">
    <location>
        <begin position="151"/>
        <end position="171"/>
    </location>
</feature>
<evidence type="ECO:0000256" key="1">
    <source>
        <dbReference type="SAM" id="MobiDB-lite"/>
    </source>
</evidence>
<keyword evidence="4" id="KW-1185">Reference proteome</keyword>
<accession>A0A3P5X038</accession>
<evidence type="ECO:0000256" key="2">
    <source>
        <dbReference type="SAM" id="Phobius"/>
    </source>
</evidence>
<dbReference type="AlphaFoldDB" id="A0A3P5X038"/>
<proteinExistence type="predicted"/>
<protein>
    <submittedName>
        <fullName evidence="3">Putative cobalt transporter subunit (CbtA)</fullName>
    </submittedName>
</protein>
<reference evidence="3 4" key="1">
    <citation type="submission" date="2018-11" db="EMBL/GenBank/DDBJ databases">
        <authorList>
            <person name="Criscuolo A."/>
        </authorList>
    </citation>
    <scope>NUCLEOTIDE SEQUENCE [LARGE SCALE GENOMIC DNA]</scope>
    <source>
        <strain evidence="3">ACIP111625</strain>
    </source>
</reference>
<dbReference type="Proteomes" id="UP000277498">
    <property type="component" value="Unassembled WGS sequence"/>
</dbReference>
<dbReference type="Pfam" id="PF09490">
    <property type="entry name" value="CbtA"/>
    <property type="match status" value="1"/>
</dbReference>
<dbReference type="NCBIfam" id="TIGR02458">
    <property type="entry name" value="CbtA"/>
    <property type="match status" value="1"/>
</dbReference>
<feature type="transmembrane region" description="Helical" evidence="2">
    <location>
        <begin position="118"/>
        <end position="139"/>
    </location>
</feature>
<name>A0A3P5X038_9RHOB</name>
<feature type="transmembrane region" description="Helical" evidence="2">
    <location>
        <begin position="186"/>
        <end position="204"/>
    </location>
</feature>
<feature type="compositionally biased region" description="Basic and acidic residues" evidence="1">
    <location>
        <begin position="67"/>
        <end position="76"/>
    </location>
</feature>
<dbReference type="EMBL" id="UXAW01000034">
    <property type="protein sequence ID" value="VDC21229.1"/>
    <property type="molecule type" value="Genomic_DNA"/>
</dbReference>
<organism evidence="3 4">
    <name type="scientific">Pseudogemmobacter humi</name>
    <dbReference type="NCBI Taxonomy" id="2483812"/>
    <lineage>
        <taxon>Bacteria</taxon>
        <taxon>Pseudomonadati</taxon>
        <taxon>Pseudomonadota</taxon>
        <taxon>Alphaproteobacteria</taxon>
        <taxon>Rhodobacterales</taxon>
        <taxon>Paracoccaceae</taxon>
        <taxon>Pseudogemmobacter</taxon>
    </lineage>
</organism>
<gene>
    <name evidence="3" type="ORF">XINFAN_00574</name>
</gene>
<keyword evidence="2" id="KW-0812">Transmembrane</keyword>